<evidence type="ECO:0008006" key="5">
    <source>
        <dbReference type="Google" id="ProtNLM"/>
    </source>
</evidence>
<dbReference type="Gene3D" id="2.60.40.3440">
    <property type="match status" value="1"/>
</dbReference>
<dbReference type="AlphaFoldDB" id="A0A3D9S4Q0"/>
<dbReference type="EMBL" id="QTTQ01000009">
    <property type="protein sequence ID" value="REE83825.1"/>
    <property type="molecule type" value="Genomic_DNA"/>
</dbReference>
<name>A0A3D9S4Q0_9FLAO</name>
<dbReference type="Proteomes" id="UP000256429">
    <property type="component" value="Unassembled WGS sequence"/>
</dbReference>
<feature type="region of interest" description="Disordered" evidence="1">
    <location>
        <begin position="247"/>
        <end position="275"/>
    </location>
</feature>
<organism evidence="3 4">
    <name type="scientific">Lutibacter oceani</name>
    <dbReference type="NCBI Taxonomy" id="1853311"/>
    <lineage>
        <taxon>Bacteria</taxon>
        <taxon>Pseudomonadati</taxon>
        <taxon>Bacteroidota</taxon>
        <taxon>Flavobacteriia</taxon>
        <taxon>Flavobacteriales</taxon>
        <taxon>Flavobacteriaceae</taxon>
        <taxon>Lutibacter</taxon>
    </lineage>
</organism>
<keyword evidence="4" id="KW-1185">Reference proteome</keyword>
<dbReference type="NCBIfam" id="NF012211">
    <property type="entry name" value="tand_rpt_95"/>
    <property type="match status" value="3"/>
</dbReference>
<evidence type="ECO:0000313" key="4">
    <source>
        <dbReference type="Proteomes" id="UP000256429"/>
    </source>
</evidence>
<gene>
    <name evidence="3" type="ORF">BX611_1122</name>
</gene>
<comment type="caution">
    <text evidence="3">The sequence shown here is derived from an EMBL/GenBank/DDBJ whole genome shotgun (WGS) entry which is preliminary data.</text>
</comment>
<feature type="signal peptide" evidence="2">
    <location>
        <begin position="1"/>
        <end position="37"/>
    </location>
</feature>
<sequence length="869" mass="88980">MKNNYSIKKNPGVKFKQTKQVLFLMLAVLFFSGKALAQNFELVTVSSVSSGGNTNNALFVASSPTIPSLAFIRAQRIAGPEDGVFTINGDDIRYTSNSLTSGIPNNLSRIRFTFLQADGVTQIPVNDFRFVINDIDGPNNEGLATNCGANVRFNATADPTNLVIDNIPPDLNAVGSQNETAGPTSRVMYEFSDVAVIEFDNYANSGYLKDFDMDYDLAIVAPLYSVCLGDNDGDGITDDIDLDDDNDGILDVTEAGGNDPNGDHDGDGLPNYLDTSDDTGLSATYIANADGSVTNYTDADSNGEPDVYEASADADSDPNHLDSDSDNDGCPDVDEVYGAGTDSDGNGYYGAGIPAVDANGLVIAAGITGATYNILPSDNDINGTDDYLQTSIAVTGISTQPTDATITAINNATFNVVATTSGIGTAEQYQWQEDSGSGFVNITNGGVYSGATTATLTVSVLNSSLDGNSYRAIITTPSIVCDPEAQSNAVILTVTANLIEGVDDSGTVNEGILSVAVANVLVNDNLGGSTPTLANVTLSEISSTNPGITLNIATGEVNVAATTIEGVYSLVYQICETANISNCSTATVTITVNDAGNPVAADDTASTLENTLVTTGNVLTNDSVVDGATITSSDVTSANGGTVVNNGDGTFDYTPAAGFAGTDTFTYTLCDNDSPVASCSTATVTVTVTDAGNPIAVDDTASTLENTLVTTGNVLTNDSVVDGATITSSDVTSANGGTVVNNGDGTFDYTPAAGFAGTDTFTYTLCDNDSPVANCSTATVTITVNDAGNPVAADDTASTLENTLVTTGNVLTNDSVVDGATITSSDVTSANGGTVVNNGDGTFDYTPAAGFAGTDTFTYTLCDNDSPVA</sequence>
<protein>
    <recommendedName>
        <fullName evidence="5">Tandem-95 repeat protein</fullName>
    </recommendedName>
</protein>
<dbReference type="RefSeq" id="WP_115878870.1">
    <property type="nucleotide sequence ID" value="NZ_QTTQ01000009.1"/>
</dbReference>
<feature type="compositionally biased region" description="Acidic residues" evidence="1">
    <location>
        <begin position="324"/>
        <end position="335"/>
    </location>
</feature>
<evidence type="ECO:0000313" key="3">
    <source>
        <dbReference type="EMBL" id="REE83825.1"/>
    </source>
</evidence>
<reference evidence="3 4" key="1">
    <citation type="submission" date="2018-08" db="EMBL/GenBank/DDBJ databases">
        <title>Genomic Encyclopedia of Type Strains, Phase III (KMG-III): the genomes of soil and plant-associated and newly described type strains.</title>
        <authorList>
            <person name="Whitman W."/>
        </authorList>
    </citation>
    <scope>NUCLEOTIDE SEQUENCE [LARGE SCALE GENOMIC DNA]</scope>
    <source>
        <strain evidence="3 4">325-5</strain>
    </source>
</reference>
<evidence type="ECO:0000256" key="1">
    <source>
        <dbReference type="SAM" id="MobiDB-lite"/>
    </source>
</evidence>
<accession>A0A3D9S4Q0</accession>
<proteinExistence type="predicted"/>
<feature type="compositionally biased region" description="Acidic residues" evidence="1">
    <location>
        <begin position="301"/>
        <end position="316"/>
    </location>
</feature>
<feature type="non-terminal residue" evidence="3">
    <location>
        <position position="869"/>
    </location>
</feature>
<feature type="region of interest" description="Disordered" evidence="1">
    <location>
        <begin position="292"/>
        <end position="341"/>
    </location>
</feature>
<dbReference type="Gene3D" id="2.60.40.2810">
    <property type="match status" value="2"/>
</dbReference>
<evidence type="ECO:0000256" key="2">
    <source>
        <dbReference type="SAM" id="SignalP"/>
    </source>
</evidence>
<feature type="chain" id="PRO_5017802632" description="Tandem-95 repeat protein" evidence="2">
    <location>
        <begin position="38"/>
        <end position="869"/>
    </location>
</feature>
<dbReference type="Pfam" id="PF17963">
    <property type="entry name" value="Big_9"/>
    <property type="match status" value="3"/>
</dbReference>
<keyword evidence="2" id="KW-0732">Signal</keyword>